<name>A0A1M5HU80_9BACI</name>
<dbReference type="Proteomes" id="UP000183988">
    <property type="component" value="Unassembled WGS sequence"/>
</dbReference>
<sequence length="84" mass="10028">MTIDNTLLYLRESLSNYLEHDLCKEIYNKMESNQYENEEAFVNDLDDKELSYLESLVERELSYANNVGDGTRIYQLNEVYELLF</sequence>
<dbReference type="Pfam" id="PF17334">
    <property type="entry name" value="CsgA"/>
    <property type="match status" value="1"/>
</dbReference>
<evidence type="ECO:0000313" key="1">
    <source>
        <dbReference type="EMBL" id="SHG19448.1"/>
    </source>
</evidence>
<protein>
    <recommendedName>
        <fullName evidence="3">Sporulation protein</fullName>
    </recommendedName>
</protein>
<evidence type="ECO:0008006" key="3">
    <source>
        <dbReference type="Google" id="ProtNLM"/>
    </source>
</evidence>
<evidence type="ECO:0000313" key="2">
    <source>
        <dbReference type="Proteomes" id="UP000183988"/>
    </source>
</evidence>
<reference evidence="1 2" key="1">
    <citation type="submission" date="2016-11" db="EMBL/GenBank/DDBJ databases">
        <authorList>
            <person name="Jaros S."/>
            <person name="Januszkiewicz K."/>
            <person name="Wedrychowicz H."/>
        </authorList>
    </citation>
    <scope>NUCLEOTIDE SEQUENCE [LARGE SCALE GENOMIC DNA]</scope>
    <source>
        <strain evidence="1 2">IBRC-M 10683</strain>
    </source>
</reference>
<organism evidence="1 2">
    <name type="scientific">Ornithinibacillus halophilus</name>
    <dbReference type="NCBI Taxonomy" id="930117"/>
    <lineage>
        <taxon>Bacteria</taxon>
        <taxon>Bacillati</taxon>
        <taxon>Bacillota</taxon>
        <taxon>Bacilli</taxon>
        <taxon>Bacillales</taxon>
        <taxon>Bacillaceae</taxon>
        <taxon>Ornithinibacillus</taxon>
    </lineage>
</organism>
<dbReference type="EMBL" id="FQVW01000019">
    <property type="protein sequence ID" value="SHG19448.1"/>
    <property type="molecule type" value="Genomic_DNA"/>
</dbReference>
<proteinExistence type="predicted"/>
<dbReference type="InterPro" id="IPR020255">
    <property type="entry name" value="CsgA"/>
</dbReference>
<dbReference type="AlphaFoldDB" id="A0A1M5HU80"/>
<gene>
    <name evidence="1" type="ORF">SAMN05216225_101957</name>
</gene>
<accession>A0A1M5HU80</accession>
<keyword evidence="2" id="KW-1185">Reference proteome</keyword>
<dbReference type="STRING" id="930117.SAMN05216225_101957"/>